<evidence type="ECO:0000313" key="1">
    <source>
        <dbReference type="EMBL" id="MPD03790.1"/>
    </source>
</evidence>
<protein>
    <submittedName>
        <fullName evidence="1">40S ribosomal protein S10</fullName>
    </submittedName>
</protein>
<keyword evidence="1" id="KW-0687">Ribonucleoprotein</keyword>
<dbReference type="EMBL" id="VSRR010137903">
    <property type="protein sequence ID" value="MPD03790.1"/>
    <property type="molecule type" value="Genomic_DNA"/>
</dbReference>
<dbReference type="Proteomes" id="UP000324222">
    <property type="component" value="Unassembled WGS sequence"/>
</dbReference>
<name>A0A5B7K9M6_PORTR</name>
<dbReference type="GO" id="GO:0005840">
    <property type="term" value="C:ribosome"/>
    <property type="evidence" value="ECO:0007669"/>
    <property type="project" value="UniProtKB-KW"/>
</dbReference>
<organism evidence="1 2">
    <name type="scientific">Portunus trituberculatus</name>
    <name type="common">Swimming crab</name>
    <name type="synonym">Neptunus trituberculatus</name>
    <dbReference type="NCBI Taxonomy" id="210409"/>
    <lineage>
        <taxon>Eukaryota</taxon>
        <taxon>Metazoa</taxon>
        <taxon>Ecdysozoa</taxon>
        <taxon>Arthropoda</taxon>
        <taxon>Crustacea</taxon>
        <taxon>Multicrustacea</taxon>
        <taxon>Malacostraca</taxon>
        <taxon>Eumalacostraca</taxon>
        <taxon>Eucarida</taxon>
        <taxon>Decapoda</taxon>
        <taxon>Pleocyemata</taxon>
        <taxon>Brachyura</taxon>
        <taxon>Eubrachyura</taxon>
        <taxon>Portunoidea</taxon>
        <taxon>Portunidae</taxon>
        <taxon>Portuninae</taxon>
        <taxon>Portunus</taxon>
    </lineage>
</organism>
<sequence length="50" mass="5603">MVAERDLFLPKHPELEKIPNLHVIKALQVSQGQVAHLALDTLTHHTLVLS</sequence>
<gene>
    <name evidence="1" type="primary">RpS10</name>
    <name evidence="1" type="ORF">E2C01_099444</name>
</gene>
<keyword evidence="1" id="KW-0689">Ribosomal protein</keyword>
<proteinExistence type="predicted"/>
<reference evidence="1 2" key="1">
    <citation type="submission" date="2019-05" db="EMBL/GenBank/DDBJ databases">
        <title>Another draft genome of Portunus trituberculatus and its Hox gene families provides insights of decapod evolution.</title>
        <authorList>
            <person name="Jeong J.-H."/>
            <person name="Song I."/>
            <person name="Kim S."/>
            <person name="Choi T."/>
            <person name="Kim D."/>
            <person name="Ryu S."/>
            <person name="Kim W."/>
        </authorList>
    </citation>
    <scope>NUCLEOTIDE SEQUENCE [LARGE SCALE GENOMIC DNA]</scope>
    <source>
        <tissue evidence="1">Muscle</tissue>
    </source>
</reference>
<comment type="caution">
    <text evidence="1">The sequence shown here is derived from an EMBL/GenBank/DDBJ whole genome shotgun (WGS) entry which is preliminary data.</text>
</comment>
<evidence type="ECO:0000313" key="2">
    <source>
        <dbReference type="Proteomes" id="UP000324222"/>
    </source>
</evidence>
<accession>A0A5B7K9M6</accession>
<dbReference type="AlphaFoldDB" id="A0A5B7K9M6"/>
<keyword evidence="2" id="KW-1185">Reference proteome</keyword>